<dbReference type="EMBL" id="CP034437">
    <property type="protein sequence ID" value="AZN41038.1"/>
    <property type="molecule type" value="Genomic_DNA"/>
</dbReference>
<evidence type="ECO:0000313" key="2">
    <source>
        <dbReference type="Proteomes" id="UP000272528"/>
    </source>
</evidence>
<dbReference type="SMART" id="SM00855">
    <property type="entry name" value="PGAM"/>
    <property type="match status" value="1"/>
</dbReference>
<dbReference type="Pfam" id="PF00300">
    <property type="entry name" value="His_Phos_1"/>
    <property type="match status" value="1"/>
</dbReference>
<dbReference type="InterPro" id="IPR013078">
    <property type="entry name" value="His_Pase_superF_clade-1"/>
</dbReference>
<dbReference type="SUPFAM" id="SSF53254">
    <property type="entry name" value="Phosphoglycerate mutase-like"/>
    <property type="match status" value="1"/>
</dbReference>
<dbReference type="GO" id="GO:0016791">
    <property type="term" value="F:phosphatase activity"/>
    <property type="evidence" value="ECO:0007669"/>
    <property type="project" value="TreeGrafter"/>
</dbReference>
<sequence>MIIIGTFSASKDKAFCSPHRTILTKPVTLGSIIGWKYGSILNPIEGSVHDLEIIFVRHGQGVHNTNIPDRLNTVNPHLTERGRQQVTALKSEFAFHEDDVFIVSPTIRTIETVNIMSSDLNSPHKYVSPLVGPRMFPMPSNPEAFASKCDLNYPLCEITKDHSDFIVLEEDNQQLWNLGVNTLKESEFIPLGWSLINWLKKLAAKRVFIVAHDGTITNYRILLGESGLTRSDFLGEAGWYKMNI</sequence>
<protein>
    <submittedName>
        <fullName evidence="1">Histidine phosphatase family protein</fullName>
    </submittedName>
</protein>
<dbReference type="PANTHER" id="PTHR48100:SF1">
    <property type="entry name" value="HISTIDINE PHOSPHATASE FAMILY PROTEIN-RELATED"/>
    <property type="match status" value="1"/>
</dbReference>
<dbReference type="PANTHER" id="PTHR48100">
    <property type="entry name" value="BROAD-SPECIFICITY PHOSPHATASE YOR283W-RELATED"/>
    <property type="match status" value="1"/>
</dbReference>
<dbReference type="GO" id="GO:0005737">
    <property type="term" value="C:cytoplasm"/>
    <property type="evidence" value="ECO:0007669"/>
    <property type="project" value="TreeGrafter"/>
</dbReference>
<dbReference type="AlphaFoldDB" id="A0A3S9A5M2"/>
<reference evidence="2" key="1">
    <citation type="submission" date="2018-12" db="EMBL/GenBank/DDBJ databases">
        <title>Genome sequence of Peanibacillus sp.</title>
        <authorList>
            <person name="Subramani G."/>
            <person name="Srinivasan S."/>
            <person name="Kim M.K."/>
        </authorList>
    </citation>
    <scope>NUCLEOTIDE SEQUENCE [LARGE SCALE GENOMIC DNA]</scope>
    <source>
        <strain evidence="2">18JY67-1</strain>
    </source>
</reference>
<dbReference type="InterPro" id="IPR029033">
    <property type="entry name" value="His_PPase_superfam"/>
</dbReference>
<organism evidence="1 2">
    <name type="scientific">Paenibacillus albus</name>
    <dbReference type="NCBI Taxonomy" id="2495582"/>
    <lineage>
        <taxon>Bacteria</taxon>
        <taxon>Bacillati</taxon>
        <taxon>Bacillota</taxon>
        <taxon>Bacilli</taxon>
        <taxon>Bacillales</taxon>
        <taxon>Paenibacillaceae</taxon>
        <taxon>Paenibacillus</taxon>
    </lineage>
</organism>
<dbReference type="OrthoDB" id="2435937at2"/>
<evidence type="ECO:0000313" key="1">
    <source>
        <dbReference type="EMBL" id="AZN41038.1"/>
    </source>
</evidence>
<dbReference type="KEGG" id="palb:EJC50_16210"/>
<accession>A0A3S9A5M2</accession>
<dbReference type="InterPro" id="IPR050275">
    <property type="entry name" value="PGM_Phosphatase"/>
</dbReference>
<gene>
    <name evidence="1" type="ORF">EJC50_16210</name>
</gene>
<keyword evidence="2" id="KW-1185">Reference proteome</keyword>
<dbReference type="Proteomes" id="UP000272528">
    <property type="component" value="Chromosome"/>
</dbReference>
<proteinExistence type="predicted"/>
<dbReference type="Gene3D" id="3.40.50.1240">
    <property type="entry name" value="Phosphoglycerate mutase-like"/>
    <property type="match status" value="1"/>
</dbReference>
<dbReference type="CDD" id="cd07067">
    <property type="entry name" value="HP_PGM_like"/>
    <property type="match status" value="1"/>
</dbReference>
<name>A0A3S9A5M2_9BACL</name>